<evidence type="ECO:0000313" key="4">
    <source>
        <dbReference type="Proteomes" id="UP001596270"/>
    </source>
</evidence>
<accession>A0ABW1U3F1</accession>
<protein>
    <submittedName>
        <fullName evidence="3">Uncharacterized protein</fullName>
    </submittedName>
</protein>
<proteinExistence type="predicted"/>
<dbReference type="Proteomes" id="UP001596270">
    <property type="component" value="Unassembled WGS sequence"/>
</dbReference>
<sequence>MDTPGIILLVVSASISFGLGRLFVYFRDKKRKEKKEQALKRAAQALRDAPPEAESKNKSKRKRQLNQQKDRF</sequence>
<comment type="caution">
    <text evidence="3">The sequence shown here is derived from an EMBL/GenBank/DDBJ whole genome shotgun (WGS) entry which is preliminary data.</text>
</comment>
<keyword evidence="2" id="KW-0812">Transmembrane</keyword>
<evidence type="ECO:0000313" key="3">
    <source>
        <dbReference type="EMBL" id="MFC6283738.1"/>
    </source>
</evidence>
<feature type="transmembrane region" description="Helical" evidence="2">
    <location>
        <begin position="6"/>
        <end position="26"/>
    </location>
</feature>
<evidence type="ECO:0000256" key="2">
    <source>
        <dbReference type="SAM" id="Phobius"/>
    </source>
</evidence>
<organism evidence="3 4">
    <name type="scientific">Polaromonas aquatica</name>
    <dbReference type="NCBI Taxonomy" id="332657"/>
    <lineage>
        <taxon>Bacteria</taxon>
        <taxon>Pseudomonadati</taxon>
        <taxon>Pseudomonadota</taxon>
        <taxon>Betaproteobacteria</taxon>
        <taxon>Burkholderiales</taxon>
        <taxon>Comamonadaceae</taxon>
        <taxon>Polaromonas</taxon>
    </lineage>
</organism>
<gene>
    <name evidence="3" type="ORF">ACFQND_21125</name>
</gene>
<name>A0ABW1U3F1_9BURK</name>
<dbReference type="EMBL" id="JBHSRS010000083">
    <property type="protein sequence ID" value="MFC6283738.1"/>
    <property type="molecule type" value="Genomic_DNA"/>
</dbReference>
<dbReference type="RefSeq" id="WP_371434316.1">
    <property type="nucleotide sequence ID" value="NZ_JBHSRS010000083.1"/>
</dbReference>
<keyword evidence="2" id="KW-1133">Transmembrane helix</keyword>
<evidence type="ECO:0000256" key="1">
    <source>
        <dbReference type="SAM" id="MobiDB-lite"/>
    </source>
</evidence>
<feature type="region of interest" description="Disordered" evidence="1">
    <location>
        <begin position="36"/>
        <end position="72"/>
    </location>
</feature>
<reference evidence="4" key="1">
    <citation type="journal article" date="2019" name="Int. J. Syst. Evol. Microbiol.">
        <title>The Global Catalogue of Microorganisms (GCM) 10K type strain sequencing project: providing services to taxonomists for standard genome sequencing and annotation.</title>
        <authorList>
            <consortium name="The Broad Institute Genomics Platform"/>
            <consortium name="The Broad Institute Genome Sequencing Center for Infectious Disease"/>
            <person name="Wu L."/>
            <person name="Ma J."/>
        </authorList>
    </citation>
    <scope>NUCLEOTIDE SEQUENCE [LARGE SCALE GENOMIC DNA]</scope>
    <source>
        <strain evidence="4">CCUG 39402</strain>
    </source>
</reference>
<keyword evidence="4" id="KW-1185">Reference proteome</keyword>
<keyword evidence="2" id="KW-0472">Membrane</keyword>